<feature type="transmembrane region" description="Helical" evidence="6">
    <location>
        <begin position="171"/>
        <end position="191"/>
    </location>
</feature>
<sequence length="334" mass="37542">MNSKLKDIVERAILVAIALFISLYMCQILNLSKFYAGIAALNVANLSDSRTRRQAYERTITTFCGGAVACMIAYSGFQENMFLYVLGLIVVCLLTEMIVKVPATVGCIAFTYIMLNIDPNRSPSQYLEERVIGTAIGAVMVAVIVTLYNRYKHKKSILLEAYSPKEWHHHFKRAIIPGIAVILGVFLINILNGYLDPKYVTKYTMYYCALASVVPFHIELKELFKKTRERFLSTIFGGIIGFLFITLNLVGNVWSSIGIVIVLIFIESIIKVSGSLGGVVFLFIMLNANEKLTPTIYYLDRVLGTGIGIILILFVVYLLKIFEKLKNRDKTIKL</sequence>
<evidence type="ECO:0000256" key="5">
    <source>
        <dbReference type="ARBA" id="ARBA00023136"/>
    </source>
</evidence>
<gene>
    <name evidence="8" type="ORF">IAA47_02155</name>
</gene>
<feature type="domain" description="Integral membrane bound transporter" evidence="7">
    <location>
        <begin position="205"/>
        <end position="315"/>
    </location>
</feature>
<comment type="caution">
    <text evidence="8">The sequence shown here is derived from an EMBL/GenBank/DDBJ whole genome shotgun (WGS) entry which is preliminary data.</text>
</comment>
<dbReference type="GO" id="GO:0016020">
    <property type="term" value="C:membrane"/>
    <property type="evidence" value="ECO:0007669"/>
    <property type="project" value="UniProtKB-SubCell"/>
</dbReference>
<feature type="transmembrane region" description="Helical" evidence="6">
    <location>
        <begin position="257"/>
        <end position="286"/>
    </location>
</feature>
<keyword evidence="2" id="KW-1003">Cell membrane</keyword>
<evidence type="ECO:0000313" key="8">
    <source>
        <dbReference type="EMBL" id="MBU3841786.1"/>
    </source>
</evidence>
<evidence type="ECO:0000256" key="4">
    <source>
        <dbReference type="ARBA" id="ARBA00022989"/>
    </source>
</evidence>
<dbReference type="EMBL" id="JAHLFN010000017">
    <property type="protein sequence ID" value="MBU3841786.1"/>
    <property type="molecule type" value="Genomic_DNA"/>
</dbReference>
<dbReference type="Pfam" id="PF06081">
    <property type="entry name" value="ArAE_1"/>
    <property type="match status" value="1"/>
</dbReference>
<feature type="transmembrane region" description="Helical" evidence="6">
    <location>
        <begin position="131"/>
        <end position="151"/>
    </location>
</feature>
<dbReference type="Pfam" id="PF13515">
    <property type="entry name" value="FUSC_2"/>
    <property type="match status" value="1"/>
</dbReference>
<dbReference type="AlphaFoldDB" id="A0A9E2KWQ9"/>
<feature type="transmembrane region" description="Helical" evidence="6">
    <location>
        <begin position="12"/>
        <end position="35"/>
    </location>
</feature>
<evidence type="ECO:0000313" key="9">
    <source>
        <dbReference type="Proteomes" id="UP000724657"/>
    </source>
</evidence>
<accession>A0A9E2KWQ9</accession>
<organism evidence="8 9">
    <name type="scientific">Candidatus Fusobacterium pullicola</name>
    <dbReference type="NCBI Taxonomy" id="2838601"/>
    <lineage>
        <taxon>Bacteria</taxon>
        <taxon>Fusobacteriati</taxon>
        <taxon>Fusobacteriota</taxon>
        <taxon>Fusobacteriia</taxon>
        <taxon>Fusobacteriales</taxon>
        <taxon>Fusobacteriaceae</taxon>
        <taxon>Fusobacterium</taxon>
    </lineage>
</organism>
<protein>
    <submittedName>
        <fullName evidence="8">FUSC family protein</fullName>
    </submittedName>
</protein>
<feature type="transmembrane region" description="Helical" evidence="6">
    <location>
        <begin position="298"/>
        <end position="319"/>
    </location>
</feature>
<keyword evidence="4 6" id="KW-1133">Transmembrane helix</keyword>
<keyword evidence="3 6" id="KW-0812">Transmembrane</keyword>
<feature type="transmembrane region" description="Helical" evidence="6">
    <location>
        <begin position="81"/>
        <end position="111"/>
    </location>
</feature>
<evidence type="ECO:0000256" key="2">
    <source>
        <dbReference type="ARBA" id="ARBA00022475"/>
    </source>
</evidence>
<keyword evidence="5 6" id="KW-0472">Membrane</keyword>
<dbReference type="Proteomes" id="UP000724657">
    <property type="component" value="Unassembled WGS sequence"/>
</dbReference>
<feature type="transmembrane region" description="Helical" evidence="6">
    <location>
        <begin position="232"/>
        <end position="251"/>
    </location>
</feature>
<name>A0A9E2KWQ9_9FUSO</name>
<evidence type="ECO:0000256" key="1">
    <source>
        <dbReference type="ARBA" id="ARBA00004651"/>
    </source>
</evidence>
<dbReference type="InterPro" id="IPR010343">
    <property type="entry name" value="ArAE_1"/>
</dbReference>
<dbReference type="InterPro" id="IPR049453">
    <property type="entry name" value="Memb_transporter_dom"/>
</dbReference>
<proteinExistence type="predicted"/>
<evidence type="ECO:0000256" key="6">
    <source>
        <dbReference type="SAM" id="Phobius"/>
    </source>
</evidence>
<comment type="subcellular location">
    <subcellularLocation>
        <location evidence="1">Cell membrane</location>
        <topology evidence="1">Multi-pass membrane protein</topology>
    </subcellularLocation>
</comment>
<reference evidence="8" key="2">
    <citation type="submission" date="2021-04" db="EMBL/GenBank/DDBJ databases">
        <authorList>
            <person name="Gilroy R."/>
        </authorList>
    </citation>
    <scope>NUCLEOTIDE SEQUENCE</scope>
    <source>
        <strain evidence="8">A6-441</strain>
    </source>
</reference>
<reference evidence="8" key="1">
    <citation type="journal article" date="2021" name="PeerJ">
        <title>Extensive microbial diversity within the chicken gut microbiome revealed by metagenomics and culture.</title>
        <authorList>
            <person name="Gilroy R."/>
            <person name="Ravi A."/>
            <person name="Getino M."/>
            <person name="Pursley I."/>
            <person name="Horton D.L."/>
            <person name="Alikhan N.F."/>
            <person name="Baker D."/>
            <person name="Gharbi K."/>
            <person name="Hall N."/>
            <person name="Watson M."/>
            <person name="Adriaenssens E.M."/>
            <person name="Foster-Nyarko E."/>
            <person name="Jarju S."/>
            <person name="Secka A."/>
            <person name="Antonio M."/>
            <person name="Oren A."/>
            <person name="Chaudhuri R.R."/>
            <person name="La Ragione R."/>
            <person name="Hildebrand F."/>
            <person name="Pallen M.J."/>
        </authorList>
    </citation>
    <scope>NUCLEOTIDE SEQUENCE</scope>
    <source>
        <strain evidence="8">A6-441</strain>
    </source>
</reference>
<evidence type="ECO:0000256" key="3">
    <source>
        <dbReference type="ARBA" id="ARBA00022692"/>
    </source>
</evidence>
<feature type="transmembrane region" description="Helical" evidence="6">
    <location>
        <begin position="55"/>
        <end position="74"/>
    </location>
</feature>
<evidence type="ECO:0000259" key="7">
    <source>
        <dbReference type="Pfam" id="PF13515"/>
    </source>
</evidence>